<protein>
    <submittedName>
        <fullName evidence="2">CHAT domain-containing protein</fullName>
    </submittedName>
</protein>
<evidence type="ECO:0000313" key="3">
    <source>
        <dbReference type="Proteomes" id="UP001291309"/>
    </source>
</evidence>
<dbReference type="Gene3D" id="1.25.40.10">
    <property type="entry name" value="Tetratricopeptide repeat domain"/>
    <property type="match status" value="1"/>
</dbReference>
<evidence type="ECO:0000259" key="1">
    <source>
        <dbReference type="Pfam" id="PF12770"/>
    </source>
</evidence>
<dbReference type="RefSeq" id="WP_321550412.1">
    <property type="nucleotide sequence ID" value="NZ_JAXIVS010000015.1"/>
</dbReference>
<reference evidence="2 3" key="1">
    <citation type="submission" date="2023-12" db="EMBL/GenBank/DDBJ databases">
        <title>the genome sequence of Hyalangium sp. s54d21.</title>
        <authorList>
            <person name="Zhang X."/>
        </authorList>
    </citation>
    <scope>NUCLEOTIDE SEQUENCE [LARGE SCALE GENOMIC DNA]</scope>
    <source>
        <strain evidence="3">s54d21</strain>
    </source>
</reference>
<dbReference type="InterPro" id="IPR024983">
    <property type="entry name" value="CHAT_dom"/>
</dbReference>
<dbReference type="EMBL" id="JAXIVS010000015">
    <property type="protein sequence ID" value="MDY7231706.1"/>
    <property type="molecule type" value="Genomic_DNA"/>
</dbReference>
<dbReference type="SUPFAM" id="SSF48452">
    <property type="entry name" value="TPR-like"/>
    <property type="match status" value="1"/>
</dbReference>
<feature type="domain" description="CHAT" evidence="1">
    <location>
        <begin position="671"/>
        <end position="877"/>
    </location>
</feature>
<comment type="caution">
    <text evidence="2">The sequence shown here is derived from an EMBL/GenBank/DDBJ whole genome shotgun (WGS) entry which is preliminary data.</text>
</comment>
<name>A0ABU5HEM5_9BACT</name>
<sequence>MRFLKEGSAAYNAELQSTPLGRRSFDLRMRALEDKQAGRLPASHELFLRASNLHSDDDTSAAAAAAWHDLAQSFMDQEQLLPEERYRQAELLLRRSAQSTGRRKYPIQCAMTLSMLASCLRYQASELPPSKHTVRMLDEAEGFSEEAVTLMEQLGPPGIPGCIKYLFNLGNLREQRRKWDGAIEAYDKGLRLQHLLGGGASRSLPPVAHAASLALARVLAARGKPEDRQRALQLLEDVARQDPEQADEAWLWRATVLADEPARQEEARKALERINPESLSHERISLLAGLYERLDPASEQALKLFRDLAAELMQRRKKTVTDLSADHLASEAQDAAGAAARILVTRGDAVSAFIELENVSGLRYLEALHAYHYRPSDPVSNALWQERLKLATQASFLATCASTLSLLPVEEQREQARTMATEFQEQATQDARFRQKGLGSEWIIGALRGATSEPFPAEYLRALSEDRTEDTHRAIAVLWKRLSGKDREGLFGSDFLDASSLERILAEEPDTVFVRLHLDRDLLAVAVWLEEGRLMGKACRAAVPQHGWSLIPQALRDPERADFQQWNEMLASIDISSAFPSAARRRVILLPSYLSAFLPLAALGPVGRRPLDLFGSILWLPSLAPLMSRQVAQPPRQGTLTVLPDKTPFPGLATRLPLPNERRMKGAQTVPEEVAEQARTADVICFYAHGFHAAPHEPHLKLHGDQRLNRSHLIDQWAGAERVELWACQSGVNAPQDPRAPVVDEAFGFDFEFLRVGVRSAIGTLWKVPGFVTACIVNRFRHELLLGRDAAEALAQAQRWWTGAGLDSFIEHLRQGPEEDGFQRFTSSLGATPTQEDMKDMLSSLGSEARDPGEPMPEAELEYLRVRFGCPLSWAGFRFVGIPERRPLEPWTDEHARPVSEEIRREVERLLSEAEKASEPPSAKERLEEALEAALVASTQRELSPEEVLSLARLYCARQRSSHLHNLLLALTWLHEALASPSLAAHERARLSTEAAHLWLDLASGELPDLNLAGLHKPAPTDLLRAEHCLAGEAPASGALRASYMAAKARLRILQALAAPERGKSWLEAAIHQAWALLTPVLGELQEPTPEALRVMWTACEVLLLEPRLMPRAGLDLLKRCGPLFPSEQRPFKNLHQAPFLARLWEAAAALADALGERMKGPLEALAWLPPHELVRSTLRRLLAQGQDAVQDPNWFWGTTLSSLEDALWGEPSDDRFPLVASTGTPGFAYRWALAFYLLQHCSQGNPRDPGHFIACTQLACDLRLTFFHRLARTHRELWTTLRQREYLLDTLRDSSLHAAPSPWPTAQPSARAVHALGDKAKNLWSGILSTLPKKREGHSRRVPLLELNSKLEILEDELGRVPRGKGVLAILLGLSAAPLAAALWHDKRGLRGHVVRSQDLGLGMTLAAVLEANESEARYRAWEKLEKHLAPFIEQLLRPATEEALHWSVIAPGALRPLPWLGLPMGGKHRLYQRVASLRLLPSFGFEEPLPQQEQATQRACLLLPEHEEGDTSFGEAAIGTLRNAFPPEVLLDPSLQVDWSHVRSLRVYGSGSRAFTSEDTLQVLLPGCEEVELWAASSGGADASLPGLDAADRIPGLAGNFLACGARAVLDLAWPIHDLVKALVCEQFAHARAENPRGAAALCLAVQRTRDLLAQWSKQARRSSSLPHALGLLDERRRASMAGYLPPDALLPFADRHGAPSLRSVTVDGLIKDLLHPSHLAAFRWWGS</sequence>
<keyword evidence="3" id="KW-1185">Reference proteome</keyword>
<accession>A0ABU5HEM5</accession>
<gene>
    <name evidence="2" type="ORF">SYV04_35290</name>
</gene>
<evidence type="ECO:0000313" key="2">
    <source>
        <dbReference type="EMBL" id="MDY7231706.1"/>
    </source>
</evidence>
<dbReference type="Proteomes" id="UP001291309">
    <property type="component" value="Unassembled WGS sequence"/>
</dbReference>
<dbReference type="Pfam" id="PF12770">
    <property type="entry name" value="CHAT"/>
    <property type="match status" value="1"/>
</dbReference>
<dbReference type="InterPro" id="IPR011990">
    <property type="entry name" value="TPR-like_helical_dom_sf"/>
</dbReference>
<organism evidence="2 3">
    <name type="scientific">Hyalangium rubrum</name>
    <dbReference type="NCBI Taxonomy" id="3103134"/>
    <lineage>
        <taxon>Bacteria</taxon>
        <taxon>Pseudomonadati</taxon>
        <taxon>Myxococcota</taxon>
        <taxon>Myxococcia</taxon>
        <taxon>Myxococcales</taxon>
        <taxon>Cystobacterineae</taxon>
        <taxon>Archangiaceae</taxon>
        <taxon>Hyalangium</taxon>
    </lineage>
</organism>
<proteinExistence type="predicted"/>